<proteinExistence type="inferred from homology"/>
<feature type="binding site" evidence="6">
    <location>
        <position position="85"/>
    </location>
    <ligand>
        <name>substrate</name>
    </ligand>
</feature>
<comment type="subunit">
    <text evidence="6">Monomer.</text>
</comment>
<dbReference type="EMBL" id="CP009896">
    <property type="protein sequence ID" value="AIY18651.1"/>
    <property type="molecule type" value="Genomic_DNA"/>
</dbReference>
<keyword evidence="3 6" id="KW-0645">Protease</keyword>
<feature type="binding site" evidence="6">
    <location>
        <position position="113"/>
    </location>
    <ligand>
        <name>a divalent metal cation</name>
        <dbReference type="ChEBI" id="CHEBI:60240"/>
        <label>2</label>
        <note>catalytic</note>
    </ligand>
</feature>
<comment type="catalytic activity">
    <reaction evidence="6 7">
        <text>Release of N-terminal amino acids, preferentially methionine, from peptides and arylamides.</text>
        <dbReference type="EC" id="3.4.11.18"/>
    </reaction>
</comment>
<dbReference type="HOGENOM" id="CLU_015857_0_1_11"/>
<dbReference type="PANTHER" id="PTHR43330">
    <property type="entry name" value="METHIONINE AMINOPEPTIDASE"/>
    <property type="match status" value="1"/>
</dbReference>
<dbReference type="GeneID" id="96611301"/>
<feature type="binding site" evidence="6">
    <location>
        <position position="177"/>
    </location>
    <ligand>
        <name>a divalent metal cation</name>
        <dbReference type="ChEBI" id="CHEBI:60240"/>
        <label>2</label>
        <note>catalytic</note>
    </ligand>
</feature>
<comment type="cofactor">
    <cofactor evidence="6">
        <name>Co(2+)</name>
        <dbReference type="ChEBI" id="CHEBI:48828"/>
    </cofactor>
    <cofactor evidence="6">
        <name>Zn(2+)</name>
        <dbReference type="ChEBI" id="CHEBI:29105"/>
    </cofactor>
    <cofactor evidence="6">
        <name>Mn(2+)</name>
        <dbReference type="ChEBI" id="CHEBI:29035"/>
    </cofactor>
    <cofactor evidence="6">
        <name>Fe(2+)</name>
        <dbReference type="ChEBI" id="CHEBI:29033"/>
    </cofactor>
    <text evidence="6">Binds 2 divalent metal cations per subunit. Has a high-affinity and a low affinity metal-binding site. The true nature of the physiological cofactor is under debate. The enzyme is active with cobalt, zinc, manganese or divalent iron ions. Most likely, methionine aminopeptidases function as mononuclear Fe(2+)-metalloproteases under physiological conditions, and the catalytically relevant metal-binding site has been assigned to the histidine-containing high-affinity site.</text>
</comment>
<dbReference type="GO" id="GO:0005829">
    <property type="term" value="C:cytosol"/>
    <property type="evidence" value="ECO:0007669"/>
    <property type="project" value="TreeGrafter"/>
</dbReference>
<evidence type="ECO:0000256" key="4">
    <source>
        <dbReference type="ARBA" id="ARBA00022723"/>
    </source>
</evidence>
<reference evidence="8 9" key="1">
    <citation type="journal article" date="2015" name="Genome Announc.">
        <title>Complete Genome Sequence of Steroid-Transforming Nocardioides simplex VKM Ac-2033D.</title>
        <authorList>
            <person name="Shtratnikova V.Y."/>
            <person name="Schelkunov M.I."/>
            <person name="Pekov Y.A."/>
            <person name="Fokina V.V."/>
            <person name="Logacheva M.D."/>
            <person name="Sokolov S.L."/>
            <person name="Bragin E.Y."/>
            <person name="Ashapkin V.V."/>
            <person name="Donova M.V."/>
        </authorList>
    </citation>
    <scope>NUCLEOTIDE SEQUENCE [LARGE SCALE GENOMIC DNA]</scope>
    <source>
        <strain evidence="8 9">VKM Ac-2033D</strain>
    </source>
</reference>
<dbReference type="HAMAP" id="MF_01974">
    <property type="entry name" value="MetAP_1"/>
    <property type="match status" value="1"/>
</dbReference>
<name>A0A0A1DMM4_NOCSI</name>
<dbReference type="SUPFAM" id="SSF55920">
    <property type="entry name" value="Creatinase/aminopeptidase"/>
    <property type="match status" value="1"/>
</dbReference>
<evidence type="ECO:0000256" key="3">
    <source>
        <dbReference type="ARBA" id="ARBA00022670"/>
    </source>
</evidence>
<evidence type="ECO:0000256" key="1">
    <source>
        <dbReference type="ARBA" id="ARBA00002521"/>
    </source>
</evidence>
<organism evidence="8 9">
    <name type="scientific">Nocardioides simplex</name>
    <name type="common">Arthrobacter simplex</name>
    <dbReference type="NCBI Taxonomy" id="2045"/>
    <lineage>
        <taxon>Bacteria</taxon>
        <taxon>Bacillati</taxon>
        <taxon>Actinomycetota</taxon>
        <taxon>Actinomycetes</taxon>
        <taxon>Propionibacteriales</taxon>
        <taxon>Nocardioidaceae</taxon>
        <taxon>Pimelobacter</taxon>
    </lineage>
</organism>
<dbReference type="GO" id="GO:0046872">
    <property type="term" value="F:metal ion binding"/>
    <property type="evidence" value="ECO:0007669"/>
    <property type="project" value="UniProtKB-UniRule"/>
</dbReference>
<dbReference type="GO" id="GO:0004239">
    <property type="term" value="F:initiator methionyl aminopeptidase activity"/>
    <property type="evidence" value="ECO:0007669"/>
    <property type="project" value="UniProtKB-UniRule"/>
</dbReference>
<evidence type="ECO:0000256" key="6">
    <source>
        <dbReference type="HAMAP-Rule" id="MF_01974"/>
    </source>
</evidence>
<keyword evidence="9" id="KW-1185">Reference proteome</keyword>
<dbReference type="InterPro" id="IPR000994">
    <property type="entry name" value="Pept_M24"/>
</dbReference>
<dbReference type="PRINTS" id="PR00599">
    <property type="entry name" value="MAPEPTIDASE"/>
</dbReference>
<dbReference type="STRING" id="2045.KR76_21175"/>
<evidence type="ECO:0000256" key="7">
    <source>
        <dbReference type="RuleBase" id="RU003653"/>
    </source>
</evidence>
<protein>
    <recommendedName>
        <fullName evidence="6 7">Methionine aminopeptidase</fullName>
        <shortName evidence="6">MAP</shortName>
        <shortName evidence="6">MetAP</shortName>
        <ecNumber evidence="6 7">3.4.11.18</ecNumber>
    </recommendedName>
    <alternativeName>
        <fullName evidence="6">Peptidase M</fullName>
    </alternativeName>
</protein>
<feature type="binding site" evidence="6">
    <location>
        <position position="113"/>
    </location>
    <ligand>
        <name>a divalent metal cation</name>
        <dbReference type="ChEBI" id="CHEBI:60240"/>
        <label>1</label>
    </ligand>
</feature>
<dbReference type="RefSeq" id="WP_038681100.1">
    <property type="nucleotide sequence ID" value="NZ_BJMC01000011.1"/>
</dbReference>
<sequence>MFFDQHRIEIKTPEQVRAMRTAGLVVGRTLERLRAAVRPGVSTAELDALAEASIREQGGTPSFLGYGVPPFPASICASVNEQVVHGVPGAQVLAEGDVISIDCGAIVEGWHGDAAITVAVGPVRPDVAALVRVTEEALWRGLAAARIGGRVSDISHAVESHVRAAGDYGIVDGYTGHGIGTSMHMEPDVPNEGRPGRGPRLKRGIALAVEPMITLGTHDTDVLDDEWTVVTADGTWAAHFEHTFALTEAGVWVLTAEDGGRARLEELGVPYGGE</sequence>
<dbReference type="CDD" id="cd01086">
    <property type="entry name" value="MetAP1"/>
    <property type="match status" value="1"/>
</dbReference>
<feature type="binding site" evidence="6">
    <location>
        <position position="210"/>
    </location>
    <ligand>
        <name>a divalent metal cation</name>
        <dbReference type="ChEBI" id="CHEBI:60240"/>
        <label>2</label>
        <note>catalytic</note>
    </ligand>
</feature>
<dbReference type="InterPro" id="IPR001714">
    <property type="entry name" value="Pept_M24_MAP"/>
</dbReference>
<feature type="binding site" evidence="6">
    <location>
        <position position="241"/>
    </location>
    <ligand>
        <name>a divalent metal cation</name>
        <dbReference type="ChEBI" id="CHEBI:60240"/>
        <label>2</label>
        <note>catalytic</note>
    </ligand>
</feature>
<keyword evidence="2 6" id="KW-0031">Aminopeptidase</keyword>
<dbReference type="Pfam" id="PF00557">
    <property type="entry name" value="Peptidase_M24"/>
    <property type="match status" value="1"/>
</dbReference>
<dbReference type="InterPro" id="IPR036005">
    <property type="entry name" value="Creatinase/aminopeptidase-like"/>
</dbReference>
<accession>A0A0A1DMM4</accession>
<evidence type="ECO:0000313" key="9">
    <source>
        <dbReference type="Proteomes" id="UP000030300"/>
    </source>
</evidence>
<dbReference type="EC" id="3.4.11.18" evidence="6 7"/>
<dbReference type="Gene3D" id="3.90.230.10">
    <property type="entry name" value="Creatinase/methionine aminopeptidase superfamily"/>
    <property type="match status" value="1"/>
</dbReference>
<keyword evidence="4 6" id="KW-0479">Metal-binding</keyword>
<dbReference type="InterPro" id="IPR002467">
    <property type="entry name" value="Pept_M24A_MAP1"/>
</dbReference>
<dbReference type="PANTHER" id="PTHR43330:SF27">
    <property type="entry name" value="METHIONINE AMINOPEPTIDASE"/>
    <property type="match status" value="1"/>
</dbReference>
<evidence type="ECO:0000256" key="2">
    <source>
        <dbReference type="ARBA" id="ARBA00022438"/>
    </source>
</evidence>
<dbReference type="AlphaFoldDB" id="A0A0A1DMM4"/>
<comment type="function">
    <text evidence="1 6">Removes the N-terminal methionine from nascent proteins. The N-terminal methionine is often cleaved when the second residue in the primary sequence is small and uncharged (Met-Ala-, Cys, Gly, Pro, Ser, Thr, or Val). Requires deformylation of the N(alpha)-formylated initiator methionine before it can be hydrolyzed.</text>
</comment>
<dbReference type="GO" id="GO:0006508">
    <property type="term" value="P:proteolysis"/>
    <property type="evidence" value="ECO:0007669"/>
    <property type="project" value="UniProtKB-KW"/>
</dbReference>
<keyword evidence="5 6" id="KW-0378">Hydrolase</keyword>
<dbReference type="Proteomes" id="UP000030300">
    <property type="component" value="Chromosome"/>
</dbReference>
<evidence type="ECO:0000313" key="8">
    <source>
        <dbReference type="EMBL" id="AIY18651.1"/>
    </source>
</evidence>
<dbReference type="eggNOG" id="COG0024">
    <property type="taxonomic scope" value="Bacteria"/>
</dbReference>
<feature type="binding site" evidence="6">
    <location>
        <position position="184"/>
    </location>
    <ligand>
        <name>substrate</name>
    </ligand>
</feature>
<dbReference type="NCBIfam" id="TIGR00500">
    <property type="entry name" value="met_pdase_I"/>
    <property type="match status" value="1"/>
</dbReference>
<feature type="binding site" evidence="6">
    <location>
        <position position="241"/>
    </location>
    <ligand>
        <name>a divalent metal cation</name>
        <dbReference type="ChEBI" id="CHEBI:60240"/>
        <label>1</label>
    </ligand>
</feature>
<evidence type="ECO:0000256" key="5">
    <source>
        <dbReference type="ARBA" id="ARBA00022801"/>
    </source>
</evidence>
<feature type="binding site" evidence="6">
    <location>
        <position position="102"/>
    </location>
    <ligand>
        <name>a divalent metal cation</name>
        <dbReference type="ChEBI" id="CHEBI:60240"/>
        <label>1</label>
    </ligand>
</feature>
<comment type="similarity">
    <text evidence="6">Belongs to the peptidase M24A family. Methionine aminopeptidase type 1 subfamily.</text>
</comment>
<dbReference type="KEGG" id="psim:KR76_21175"/>
<gene>
    <name evidence="6" type="primary">map</name>
    <name evidence="8" type="ORF">KR76_21175</name>
</gene>
<dbReference type="GO" id="GO:0070006">
    <property type="term" value="F:metalloaminopeptidase activity"/>
    <property type="evidence" value="ECO:0007669"/>
    <property type="project" value="UniProtKB-UniRule"/>
</dbReference>